<name>A0A8B8BNB5_CRAVI</name>
<accession>A0A8B8BNB5</accession>
<dbReference type="InterPro" id="IPR016186">
    <property type="entry name" value="C-type_lectin-like/link_sf"/>
</dbReference>
<dbReference type="PROSITE" id="PS50041">
    <property type="entry name" value="C_TYPE_LECTIN_2"/>
    <property type="match status" value="1"/>
</dbReference>
<feature type="chain" id="PRO_5034206481" evidence="2">
    <location>
        <begin position="27"/>
        <end position="209"/>
    </location>
</feature>
<feature type="domain" description="C-type lectin" evidence="3">
    <location>
        <begin position="82"/>
        <end position="206"/>
    </location>
</feature>
<dbReference type="KEGG" id="cvn:111111610"/>
<dbReference type="PROSITE" id="PS00615">
    <property type="entry name" value="C_TYPE_LECTIN_1"/>
    <property type="match status" value="1"/>
</dbReference>
<proteinExistence type="predicted"/>
<reference evidence="5" key="1">
    <citation type="submission" date="2025-08" db="UniProtKB">
        <authorList>
            <consortium name="RefSeq"/>
        </authorList>
    </citation>
    <scope>IDENTIFICATION</scope>
    <source>
        <tissue evidence="5">Whole sample</tissue>
    </source>
</reference>
<dbReference type="AlphaFoldDB" id="A0A8B8BNB5"/>
<keyword evidence="1" id="KW-1015">Disulfide bond</keyword>
<evidence type="ECO:0000256" key="1">
    <source>
        <dbReference type="ARBA" id="ARBA00023157"/>
    </source>
</evidence>
<dbReference type="CDD" id="cd00037">
    <property type="entry name" value="CLECT"/>
    <property type="match status" value="1"/>
</dbReference>
<dbReference type="Proteomes" id="UP000694844">
    <property type="component" value="Chromosome 9"/>
</dbReference>
<evidence type="ECO:0000313" key="4">
    <source>
        <dbReference type="Proteomes" id="UP000694844"/>
    </source>
</evidence>
<organism evidence="4 5">
    <name type="scientific">Crassostrea virginica</name>
    <name type="common">Eastern oyster</name>
    <dbReference type="NCBI Taxonomy" id="6565"/>
    <lineage>
        <taxon>Eukaryota</taxon>
        <taxon>Metazoa</taxon>
        <taxon>Spiralia</taxon>
        <taxon>Lophotrochozoa</taxon>
        <taxon>Mollusca</taxon>
        <taxon>Bivalvia</taxon>
        <taxon>Autobranchia</taxon>
        <taxon>Pteriomorphia</taxon>
        <taxon>Ostreida</taxon>
        <taxon>Ostreoidea</taxon>
        <taxon>Ostreidae</taxon>
        <taxon>Crassostrea</taxon>
    </lineage>
</organism>
<dbReference type="SMART" id="SM00034">
    <property type="entry name" value="CLECT"/>
    <property type="match status" value="1"/>
</dbReference>
<dbReference type="Pfam" id="PF00059">
    <property type="entry name" value="Lectin_C"/>
    <property type="match status" value="1"/>
</dbReference>
<dbReference type="InterPro" id="IPR018378">
    <property type="entry name" value="C-type_lectin_CS"/>
</dbReference>
<evidence type="ECO:0000259" key="3">
    <source>
        <dbReference type="PROSITE" id="PS50041"/>
    </source>
</evidence>
<sequence>MIDMKKSLVFLHGYTLCLVSLYQVTAQQVYQSRCNDINKQYLDDELIKLKRVILQEIATMRATTTALSQSSSFVCAPPWVSFKTSCYFFSNDYGTWLYGKAQCEQKRGSSKYLRINDREEDAFIRNFVRSRGISAYERRDYWIGGTDAGQDGVFKWEGYSQNFSFSNWGPNNPDRLNSADCVILYQPSDYKWHDTSCTNDNSYICEIEF</sequence>
<dbReference type="OrthoDB" id="418245at2759"/>
<dbReference type="SUPFAM" id="SSF56436">
    <property type="entry name" value="C-type lectin-like"/>
    <property type="match status" value="1"/>
</dbReference>
<evidence type="ECO:0000256" key="2">
    <source>
        <dbReference type="SAM" id="SignalP"/>
    </source>
</evidence>
<feature type="signal peptide" evidence="2">
    <location>
        <begin position="1"/>
        <end position="26"/>
    </location>
</feature>
<evidence type="ECO:0000313" key="5">
    <source>
        <dbReference type="RefSeq" id="XP_022304396.1"/>
    </source>
</evidence>
<protein>
    <submittedName>
        <fullName evidence="5">Perlucin-like protein</fullName>
    </submittedName>
</protein>
<dbReference type="PANTHER" id="PTHR22803">
    <property type="entry name" value="MANNOSE, PHOSPHOLIPASE, LECTIN RECEPTOR RELATED"/>
    <property type="match status" value="1"/>
</dbReference>
<dbReference type="GeneID" id="111111610"/>
<dbReference type="Gene3D" id="3.10.100.10">
    <property type="entry name" value="Mannose-Binding Protein A, subunit A"/>
    <property type="match status" value="1"/>
</dbReference>
<dbReference type="InterPro" id="IPR050111">
    <property type="entry name" value="C-type_lectin/snaclec_domain"/>
</dbReference>
<dbReference type="InterPro" id="IPR016187">
    <property type="entry name" value="CTDL_fold"/>
</dbReference>
<keyword evidence="4" id="KW-1185">Reference proteome</keyword>
<gene>
    <name evidence="5" type="primary">LOC111111610</name>
</gene>
<dbReference type="InterPro" id="IPR001304">
    <property type="entry name" value="C-type_lectin-like"/>
</dbReference>
<dbReference type="RefSeq" id="XP_022304396.1">
    <property type="nucleotide sequence ID" value="XM_022448688.1"/>
</dbReference>
<keyword evidence="2" id="KW-0732">Signal</keyword>